<comment type="caution">
    <text evidence="2">The sequence shown here is derived from an EMBL/GenBank/DDBJ whole genome shotgun (WGS) entry which is preliminary data.</text>
</comment>
<proteinExistence type="predicted"/>
<dbReference type="EMBL" id="JABEVY010000258">
    <property type="protein sequence ID" value="KAF5239932.1"/>
    <property type="molecule type" value="Genomic_DNA"/>
</dbReference>
<dbReference type="Proteomes" id="UP000573603">
    <property type="component" value="Unassembled WGS sequence"/>
</dbReference>
<reference evidence="2 3" key="1">
    <citation type="journal article" date="2020" name="BMC Genomics">
        <title>Correction to: Identification and distribution of gene clusters required for synthesis of sphingolipid metabolism inhibitors in diverse species of the filamentous fungus Fusarium.</title>
        <authorList>
            <person name="Kim H.S."/>
            <person name="Lohmar J.M."/>
            <person name="Busman M."/>
            <person name="Brown D.W."/>
            <person name="Naumann T.A."/>
            <person name="Divon H.H."/>
            <person name="Lysoe E."/>
            <person name="Uhlig S."/>
            <person name="Proctor R.H."/>
        </authorList>
    </citation>
    <scope>NUCLEOTIDE SEQUENCE [LARGE SCALE GENOMIC DNA]</scope>
    <source>
        <strain evidence="2 3">NRRL 25214</strain>
    </source>
</reference>
<dbReference type="AlphaFoldDB" id="A0A8H5DY57"/>
<feature type="compositionally biased region" description="Polar residues" evidence="1">
    <location>
        <begin position="73"/>
        <end position="86"/>
    </location>
</feature>
<organism evidence="2 3">
    <name type="scientific">Fusarium anthophilum</name>
    <dbReference type="NCBI Taxonomy" id="48485"/>
    <lineage>
        <taxon>Eukaryota</taxon>
        <taxon>Fungi</taxon>
        <taxon>Dikarya</taxon>
        <taxon>Ascomycota</taxon>
        <taxon>Pezizomycotina</taxon>
        <taxon>Sordariomycetes</taxon>
        <taxon>Hypocreomycetidae</taxon>
        <taxon>Hypocreales</taxon>
        <taxon>Nectriaceae</taxon>
        <taxon>Fusarium</taxon>
        <taxon>Fusarium fujikuroi species complex</taxon>
    </lineage>
</organism>
<protein>
    <submittedName>
        <fullName evidence="2">Uncharacterized protein</fullName>
    </submittedName>
</protein>
<feature type="compositionally biased region" description="Basic and acidic residues" evidence="1">
    <location>
        <begin position="63"/>
        <end position="72"/>
    </location>
</feature>
<evidence type="ECO:0000256" key="1">
    <source>
        <dbReference type="SAM" id="MobiDB-lite"/>
    </source>
</evidence>
<sequence length="103" mass="11590">MKPPETSQCYISLEELLDEADRDDLHFDIVNKFNRALNTRDRTPDQSDDEAYDESDNEADGADDQKGAESSRSRPGTGPDQSTEGQQLDAEGQRLADKLDELW</sequence>
<evidence type="ECO:0000313" key="2">
    <source>
        <dbReference type="EMBL" id="KAF5239932.1"/>
    </source>
</evidence>
<name>A0A8H5DY57_9HYPO</name>
<accession>A0A8H5DY57</accession>
<evidence type="ECO:0000313" key="3">
    <source>
        <dbReference type="Proteomes" id="UP000573603"/>
    </source>
</evidence>
<feature type="compositionally biased region" description="Basic and acidic residues" evidence="1">
    <location>
        <begin position="91"/>
        <end position="103"/>
    </location>
</feature>
<gene>
    <name evidence="2" type="ORF">FANTH_9767</name>
</gene>
<keyword evidence="3" id="KW-1185">Reference proteome</keyword>
<feature type="compositionally biased region" description="Acidic residues" evidence="1">
    <location>
        <begin position="46"/>
        <end position="62"/>
    </location>
</feature>
<feature type="region of interest" description="Disordered" evidence="1">
    <location>
        <begin position="34"/>
        <end position="103"/>
    </location>
</feature>